<evidence type="ECO:0000313" key="2">
    <source>
        <dbReference type="EMBL" id="RIB06775.1"/>
    </source>
</evidence>
<dbReference type="EMBL" id="QKWP01001761">
    <property type="protein sequence ID" value="RIB06775.1"/>
    <property type="molecule type" value="Genomic_DNA"/>
</dbReference>
<dbReference type="InterPro" id="IPR011009">
    <property type="entry name" value="Kinase-like_dom_sf"/>
</dbReference>
<comment type="caution">
    <text evidence="2">The sequence shown here is derived from an EMBL/GenBank/DDBJ whole genome shotgun (WGS) entry which is preliminary data.</text>
</comment>
<gene>
    <name evidence="2" type="ORF">C2G38_2022939</name>
</gene>
<dbReference type="InterPro" id="IPR051681">
    <property type="entry name" value="Ser/Thr_Kinases-Pseudokinases"/>
</dbReference>
<dbReference type="GO" id="GO:0004674">
    <property type="term" value="F:protein serine/threonine kinase activity"/>
    <property type="evidence" value="ECO:0007669"/>
    <property type="project" value="TreeGrafter"/>
</dbReference>
<keyword evidence="2" id="KW-0418">Kinase</keyword>
<keyword evidence="3" id="KW-1185">Reference proteome</keyword>
<name>A0A397U8Z3_9GLOM</name>
<dbReference type="GO" id="GO:0005524">
    <property type="term" value="F:ATP binding"/>
    <property type="evidence" value="ECO:0007669"/>
    <property type="project" value="InterPro"/>
</dbReference>
<accession>A0A397U8Z3</accession>
<protein>
    <submittedName>
        <fullName evidence="2">Kinase-like domain-containing protein</fullName>
    </submittedName>
</protein>
<evidence type="ECO:0000259" key="1">
    <source>
        <dbReference type="PROSITE" id="PS50011"/>
    </source>
</evidence>
<dbReference type="PRINTS" id="PR00109">
    <property type="entry name" value="TYRKINASE"/>
</dbReference>
<sequence length="246" mass="28128">MEYAPYGCLRKNLHRIAQMDWKDKINLLQCIASDLHIIHSQDLIHRDLHSGNILLNSLKSAYIADLGLSISANIKSISKSDGIFGILPYVAPEVLNNQAFTKALDIYSFGIIMWEILYGKNISYNQKLDMSKLGFLICYRDLRPAVNKEAPQCYVNLMRKCWDKNSEKRPSAKDLCEIFEKWQNDASVLSELNESKSLLETIEDSYYENMFNGGSKFINTREITEKLSEMIVVSKGIDLTDIPDDD</sequence>
<dbReference type="InterPro" id="IPR001245">
    <property type="entry name" value="Ser-Thr/Tyr_kinase_cat_dom"/>
</dbReference>
<dbReference type="PANTHER" id="PTHR44329:SF293">
    <property type="entry name" value="MITOGEN-ACTIVATED PROTEIN KINASE KINASE KINASE"/>
    <property type="match status" value="1"/>
</dbReference>
<dbReference type="Pfam" id="PF07714">
    <property type="entry name" value="PK_Tyr_Ser-Thr"/>
    <property type="match status" value="1"/>
</dbReference>
<evidence type="ECO:0000313" key="3">
    <source>
        <dbReference type="Proteomes" id="UP000266673"/>
    </source>
</evidence>
<keyword evidence="2" id="KW-0808">Transferase</keyword>
<reference evidence="2 3" key="1">
    <citation type="submission" date="2018-06" db="EMBL/GenBank/DDBJ databases">
        <title>Comparative genomics reveals the genomic features of Rhizophagus irregularis, R. cerebriforme, R. diaphanum and Gigaspora rosea, and their symbiotic lifestyle signature.</title>
        <authorList>
            <person name="Morin E."/>
            <person name="San Clemente H."/>
            <person name="Chen E.C.H."/>
            <person name="De La Providencia I."/>
            <person name="Hainaut M."/>
            <person name="Kuo A."/>
            <person name="Kohler A."/>
            <person name="Murat C."/>
            <person name="Tang N."/>
            <person name="Roy S."/>
            <person name="Loubradou J."/>
            <person name="Henrissat B."/>
            <person name="Grigoriev I.V."/>
            <person name="Corradi N."/>
            <person name="Roux C."/>
            <person name="Martin F.M."/>
        </authorList>
    </citation>
    <scope>NUCLEOTIDE SEQUENCE [LARGE SCALE GENOMIC DNA]</scope>
    <source>
        <strain evidence="2 3">DAOM 194757</strain>
    </source>
</reference>
<dbReference type="PROSITE" id="PS50011">
    <property type="entry name" value="PROTEIN_KINASE_DOM"/>
    <property type="match status" value="1"/>
</dbReference>
<dbReference type="InterPro" id="IPR000719">
    <property type="entry name" value="Prot_kinase_dom"/>
</dbReference>
<dbReference type="AlphaFoldDB" id="A0A397U8Z3"/>
<dbReference type="Proteomes" id="UP000266673">
    <property type="component" value="Unassembled WGS sequence"/>
</dbReference>
<feature type="domain" description="Protein kinase" evidence="1">
    <location>
        <begin position="1"/>
        <end position="183"/>
    </location>
</feature>
<dbReference type="Gene3D" id="1.10.510.10">
    <property type="entry name" value="Transferase(Phosphotransferase) domain 1"/>
    <property type="match status" value="1"/>
</dbReference>
<dbReference type="PANTHER" id="PTHR44329">
    <property type="entry name" value="SERINE/THREONINE-PROTEIN KINASE TNNI3K-RELATED"/>
    <property type="match status" value="1"/>
</dbReference>
<proteinExistence type="predicted"/>
<organism evidence="2 3">
    <name type="scientific">Gigaspora rosea</name>
    <dbReference type="NCBI Taxonomy" id="44941"/>
    <lineage>
        <taxon>Eukaryota</taxon>
        <taxon>Fungi</taxon>
        <taxon>Fungi incertae sedis</taxon>
        <taxon>Mucoromycota</taxon>
        <taxon>Glomeromycotina</taxon>
        <taxon>Glomeromycetes</taxon>
        <taxon>Diversisporales</taxon>
        <taxon>Gigasporaceae</taxon>
        <taxon>Gigaspora</taxon>
    </lineage>
</organism>
<dbReference type="OrthoDB" id="4062651at2759"/>
<dbReference type="STRING" id="44941.A0A397U8Z3"/>
<dbReference type="SUPFAM" id="SSF56112">
    <property type="entry name" value="Protein kinase-like (PK-like)"/>
    <property type="match status" value="1"/>
</dbReference>